<evidence type="ECO:0000256" key="1">
    <source>
        <dbReference type="SAM" id="Phobius"/>
    </source>
</evidence>
<keyword evidence="3" id="KW-1185">Reference proteome</keyword>
<protein>
    <submittedName>
        <fullName evidence="2">Uncharacterized protein</fullName>
    </submittedName>
</protein>
<evidence type="ECO:0000313" key="3">
    <source>
        <dbReference type="Proteomes" id="UP000887458"/>
    </source>
</evidence>
<feature type="transmembrane region" description="Helical" evidence="1">
    <location>
        <begin position="14"/>
        <end position="32"/>
    </location>
</feature>
<organism evidence="2 3">
    <name type="scientific">Dermatophagoides pteronyssinus</name>
    <name type="common">European house dust mite</name>
    <dbReference type="NCBI Taxonomy" id="6956"/>
    <lineage>
        <taxon>Eukaryota</taxon>
        <taxon>Metazoa</taxon>
        <taxon>Ecdysozoa</taxon>
        <taxon>Arthropoda</taxon>
        <taxon>Chelicerata</taxon>
        <taxon>Arachnida</taxon>
        <taxon>Acari</taxon>
        <taxon>Acariformes</taxon>
        <taxon>Sarcoptiformes</taxon>
        <taxon>Astigmata</taxon>
        <taxon>Psoroptidia</taxon>
        <taxon>Analgoidea</taxon>
        <taxon>Pyroglyphidae</taxon>
        <taxon>Dermatophagoidinae</taxon>
        <taxon>Dermatophagoides</taxon>
    </lineage>
</organism>
<dbReference type="EMBL" id="NJHN03000023">
    <property type="protein sequence ID" value="KAH9425140.1"/>
    <property type="molecule type" value="Genomic_DNA"/>
</dbReference>
<keyword evidence="1" id="KW-0812">Transmembrane</keyword>
<sequence length="76" mass="8781">MITECEIKCYAKGLAYFTIGFSLPYLILSVNLKKTNPKLFRKLLIIPTIIAFHGLTYIPKDLDKCREQQKKMVNNS</sequence>
<feature type="transmembrane region" description="Helical" evidence="1">
    <location>
        <begin position="39"/>
        <end position="58"/>
    </location>
</feature>
<evidence type="ECO:0000313" key="2">
    <source>
        <dbReference type="EMBL" id="KAH9425140.1"/>
    </source>
</evidence>
<keyword evidence="1" id="KW-0472">Membrane</keyword>
<accession>A0ABQ8JRW9</accession>
<keyword evidence="1" id="KW-1133">Transmembrane helix</keyword>
<dbReference type="Proteomes" id="UP000887458">
    <property type="component" value="Unassembled WGS sequence"/>
</dbReference>
<reference evidence="2 3" key="2">
    <citation type="journal article" date="2022" name="Mol. Biol. Evol.">
        <title>Comparative Genomics Reveals Insights into the Divergent Evolution of Astigmatic Mites and Household Pest Adaptations.</title>
        <authorList>
            <person name="Xiong Q."/>
            <person name="Wan A.T."/>
            <person name="Liu X."/>
            <person name="Fung C.S."/>
            <person name="Xiao X."/>
            <person name="Malainual N."/>
            <person name="Hou J."/>
            <person name="Wang L."/>
            <person name="Wang M."/>
            <person name="Yang K.Y."/>
            <person name="Cui Y."/>
            <person name="Leung E.L."/>
            <person name="Nong W."/>
            <person name="Shin S.K."/>
            <person name="Au S.W."/>
            <person name="Jeong K.Y."/>
            <person name="Chew F.T."/>
            <person name="Hui J.H."/>
            <person name="Leung T.F."/>
            <person name="Tungtrongchitr A."/>
            <person name="Zhong N."/>
            <person name="Liu Z."/>
            <person name="Tsui S.K."/>
        </authorList>
    </citation>
    <scope>NUCLEOTIDE SEQUENCE [LARGE SCALE GENOMIC DNA]</scope>
    <source>
        <strain evidence="2">Derp</strain>
    </source>
</reference>
<gene>
    <name evidence="2" type="ORF">DERP_011868</name>
</gene>
<reference evidence="2 3" key="1">
    <citation type="journal article" date="2018" name="J. Allergy Clin. Immunol.">
        <title>High-quality assembly of Dermatophagoides pteronyssinus genome and transcriptome reveals a wide range of novel allergens.</title>
        <authorList>
            <person name="Liu X.Y."/>
            <person name="Yang K.Y."/>
            <person name="Wang M.Q."/>
            <person name="Kwok J.S."/>
            <person name="Zeng X."/>
            <person name="Yang Z."/>
            <person name="Xiao X.J."/>
            <person name="Lau C.P."/>
            <person name="Li Y."/>
            <person name="Huang Z.M."/>
            <person name="Ba J.G."/>
            <person name="Yim A.K."/>
            <person name="Ouyang C.Y."/>
            <person name="Ngai S.M."/>
            <person name="Chan T.F."/>
            <person name="Leung E.L."/>
            <person name="Liu L."/>
            <person name="Liu Z.G."/>
            <person name="Tsui S.K."/>
        </authorList>
    </citation>
    <scope>NUCLEOTIDE SEQUENCE [LARGE SCALE GENOMIC DNA]</scope>
    <source>
        <strain evidence="2">Derp</strain>
    </source>
</reference>
<name>A0ABQ8JRW9_DERPT</name>
<comment type="caution">
    <text evidence="2">The sequence shown here is derived from an EMBL/GenBank/DDBJ whole genome shotgun (WGS) entry which is preliminary data.</text>
</comment>
<proteinExistence type="predicted"/>